<evidence type="ECO:0000259" key="1">
    <source>
        <dbReference type="Pfam" id="PF01261"/>
    </source>
</evidence>
<evidence type="ECO:0000313" key="2">
    <source>
        <dbReference type="EMBL" id="QJR82816.1"/>
    </source>
</evidence>
<dbReference type="GO" id="GO:0016853">
    <property type="term" value="F:isomerase activity"/>
    <property type="evidence" value="ECO:0007669"/>
    <property type="project" value="UniProtKB-KW"/>
</dbReference>
<protein>
    <submittedName>
        <fullName evidence="2">Sugar phosphate isomerase/epimerase</fullName>
    </submittedName>
</protein>
<accession>A0A6M4ML64</accession>
<keyword evidence="3" id="KW-1185">Reference proteome</keyword>
<reference evidence="2 3" key="2">
    <citation type="submission" date="2020-04" db="EMBL/GenBank/DDBJ databases">
        <title>Complete genome sequence of Alteromonas pelagimontana 5.12T.</title>
        <authorList>
            <person name="Sinha R.K."/>
            <person name="Krishnan K.P."/>
            <person name="Kurian J.P."/>
        </authorList>
    </citation>
    <scope>NUCLEOTIDE SEQUENCE [LARGE SCALE GENOMIC DNA]</scope>
    <source>
        <strain evidence="2 3">5.12</strain>
    </source>
</reference>
<keyword evidence="2" id="KW-0413">Isomerase</keyword>
<feature type="domain" description="Xylose isomerase-like TIM barrel" evidence="1">
    <location>
        <begin position="52"/>
        <end position="254"/>
    </location>
</feature>
<name>A0A6M4ML64_9ALTE</name>
<proteinExistence type="predicted"/>
<reference evidence="3" key="1">
    <citation type="submission" date="2014-12" db="EMBL/GenBank/DDBJ databases">
        <title>Complete genome sequence of a multi-drug resistant Klebsiella pneumoniae.</title>
        <authorList>
            <person name="Hua X."/>
            <person name="Chen Q."/>
            <person name="Li X."/>
            <person name="Feng Y."/>
            <person name="Ruan Z."/>
            <person name="Yu Y."/>
        </authorList>
    </citation>
    <scope>NUCLEOTIDE SEQUENCE [LARGE SCALE GENOMIC DNA]</scope>
    <source>
        <strain evidence="3">5.12</strain>
    </source>
</reference>
<dbReference type="Pfam" id="PF01261">
    <property type="entry name" value="AP_endonuc_2"/>
    <property type="match status" value="1"/>
</dbReference>
<dbReference type="EMBL" id="CP052766">
    <property type="protein sequence ID" value="QJR82816.1"/>
    <property type="molecule type" value="Genomic_DNA"/>
</dbReference>
<dbReference type="InterPro" id="IPR036237">
    <property type="entry name" value="Xyl_isomerase-like_sf"/>
</dbReference>
<dbReference type="OrthoDB" id="9798407at2"/>
<evidence type="ECO:0000313" key="3">
    <source>
        <dbReference type="Proteomes" id="UP000219285"/>
    </source>
</evidence>
<dbReference type="InterPro" id="IPR013022">
    <property type="entry name" value="Xyl_isomerase-like_TIM-brl"/>
</dbReference>
<gene>
    <name evidence="2" type="ORF">CA267_010455</name>
</gene>
<organism evidence="2 3">
    <name type="scientific">Alteromonas pelagimontana</name>
    <dbReference type="NCBI Taxonomy" id="1858656"/>
    <lineage>
        <taxon>Bacteria</taxon>
        <taxon>Pseudomonadati</taxon>
        <taxon>Pseudomonadota</taxon>
        <taxon>Gammaproteobacteria</taxon>
        <taxon>Alteromonadales</taxon>
        <taxon>Alteromonadaceae</taxon>
        <taxon>Alteromonas/Salinimonas group</taxon>
        <taxon>Alteromonas</taxon>
    </lineage>
</organism>
<dbReference type="InterPro" id="IPR050312">
    <property type="entry name" value="IolE/XylAMocC-like"/>
</dbReference>
<dbReference type="KEGG" id="apel:CA267_010455"/>
<dbReference type="Gene3D" id="3.20.20.150">
    <property type="entry name" value="Divalent-metal-dependent TIM barrel enzymes"/>
    <property type="match status" value="1"/>
</dbReference>
<dbReference type="PANTHER" id="PTHR12110:SF41">
    <property type="entry name" value="INOSOSE DEHYDRATASE"/>
    <property type="match status" value="1"/>
</dbReference>
<dbReference type="Proteomes" id="UP000219285">
    <property type="component" value="Chromosome"/>
</dbReference>
<dbReference type="AlphaFoldDB" id="A0A6M4ML64"/>
<dbReference type="SUPFAM" id="SSF51658">
    <property type="entry name" value="Xylose isomerase-like"/>
    <property type="match status" value="1"/>
</dbReference>
<dbReference type="PANTHER" id="PTHR12110">
    <property type="entry name" value="HYDROXYPYRUVATE ISOMERASE"/>
    <property type="match status" value="1"/>
</dbReference>
<sequence>MNRRHFLQASLVGAAALLPFSGFSLTQQKEFKMGLQLYTVRDDMASDPIATLKAVKAMGYEDFEVYGFNEEKGTFYGYKPSEFKAILDDLGLTVSSGHYGFAPYLDKPVDELKRFVDKCIAGAQAINSAYITWPVIAPEQRTLDNLKRMTGLLNAIGEQVNAAGLGFAYHNQSFAFEKYNGKSGYDIIINETDPELVKLQMDMYWVMRAAEKTPKQLVDEQPGRYVMWHLKDMDKISQDYTEMGNGSIDYADILPSPVKSGLEYYYLEQGGNFAQSPLQSVATSAEYFKRHLQKYL</sequence>